<keyword evidence="3" id="KW-0808">Transferase</keyword>
<feature type="compositionally biased region" description="Low complexity" evidence="6">
    <location>
        <begin position="1900"/>
        <end position="1910"/>
    </location>
</feature>
<dbReference type="Gene3D" id="3.40.50.720">
    <property type="entry name" value="NAD(P)-binding Rossmann-like Domain"/>
    <property type="match status" value="4"/>
</dbReference>
<evidence type="ECO:0000256" key="4">
    <source>
        <dbReference type="ARBA" id="ARBA00023268"/>
    </source>
</evidence>
<dbReference type="SMART" id="SM00822">
    <property type="entry name" value="PKS_KR"/>
    <property type="match status" value="1"/>
</dbReference>
<dbReference type="InterPro" id="IPR016036">
    <property type="entry name" value="Malonyl_transacylase_ACP-bd"/>
</dbReference>
<dbReference type="InterPro" id="IPR049900">
    <property type="entry name" value="PKS_mFAS_DH"/>
</dbReference>
<dbReference type="Pfam" id="PF08659">
    <property type="entry name" value="KR"/>
    <property type="match status" value="1"/>
</dbReference>
<dbReference type="SUPFAM" id="SSF52151">
    <property type="entry name" value="FabD/lysophospholipase-like"/>
    <property type="match status" value="1"/>
</dbReference>
<dbReference type="SUPFAM" id="SSF53901">
    <property type="entry name" value="Thiolase-like"/>
    <property type="match status" value="1"/>
</dbReference>
<dbReference type="Gene3D" id="3.40.366.10">
    <property type="entry name" value="Malonyl-Coenzyme A Acyl Carrier Protein, domain 2"/>
    <property type="match status" value="1"/>
</dbReference>
<dbReference type="Pfam" id="PF16197">
    <property type="entry name" value="KAsynt_C_assoc"/>
    <property type="match status" value="1"/>
</dbReference>
<dbReference type="InterPro" id="IPR057326">
    <property type="entry name" value="KR_dom"/>
</dbReference>
<dbReference type="InterPro" id="IPR014043">
    <property type="entry name" value="Acyl_transferase_dom"/>
</dbReference>
<dbReference type="InterPro" id="IPR013120">
    <property type="entry name" value="FAR_NAD-bd"/>
</dbReference>
<dbReference type="InterPro" id="IPR013968">
    <property type="entry name" value="PKS_KR"/>
</dbReference>
<feature type="compositionally biased region" description="Basic and acidic residues" evidence="6">
    <location>
        <begin position="1913"/>
        <end position="1925"/>
    </location>
</feature>
<dbReference type="PROSITE" id="PS52019">
    <property type="entry name" value="PKS_MFAS_DH"/>
    <property type="match status" value="1"/>
</dbReference>
<dbReference type="InterPro" id="IPR049552">
    <property type="entry name" value="PKS_DH_N"/>
</dbReference>
<dbReference type="CDD" id="cd00833">
    <property type="entry name" value="PKS"/>
    <property type="match status" value="1"/>
</dbReference>
<dbReference type="GO" id="GO:0044550">
    <property type="term" value="P:secondary metabolite biosynthetic process"/>
    <property type="evidence" value="ECO:0007669"/>
    <property type="project" value="UniProtKB-ARBA"/>
</dbReference>
<evidence type="ECO:0000313" key="10">
    <source>
        <dbReference type="Proteomes" id="UP000092993"/>
    </source>
</evidence>
<feature type="region of interest" description="Disordered" evidence="6">
    <location>
        <begin position="1897"/>
        <end position="1925"/>
    </location>
</feature>
<dbReference type="InterPro" id="IPR042104">
    <property type="entry name" value="PKS_dehydratase_sf"/>
</dbReference>
<reference evidence="9 10" key="1">
    <citation type="submission" date="2016-03" db="EMBL/GenBank/DDBJ databases">
        <title>Whole genome sequencing of Grifola frondosa 9006-11.</title>
        <authorList>
            <person name="Min B."/>
            <person name="Park H."/>
            <person name="Kim J.-G."/>
            <person name="Cho H."/>
            <person name="Oh Y.-L."/>
            <person name="Kong W.-S."/>
            <person name="Choi I.-G."/>
        </authorList>
    </citation>
    <scope>NUCLEOTIDE SEQUENCE [LARGE SCALE GENOMIC DNA]</scope>
    <source>
        <strain evidence="9 10">9006-11</strain>
    </source>
</reference>
<dbReference type="Proteomes" id="UP000092993">
    <property type="component" value="Unassembled WGS sequence"/>
</dbReference>
<dbReference type="InterPro" id="IPR016039">
    <property type="entry name" value="Thiolase-like"/>
</dbReference>
<keyword evidence="4" id="KW-0511">Multifunctional enzyme</keyword>
<dbReference type="SUPFAM" id="SSF47336">
    <property type="entry name" value="ACP-like"/>
    <property type="match status" value="1"/>
</dbReference>
<dbReference type="InterPro" id="IPR049551">
    <property type="entry name" value="PKS_DH_C"/>
</dbReference>
<evidence type="ECO:0000256" key="3">
    <source>
        <dbReference type="ARBA" id="ARBA00022679"/>
    </source>
</evidence>
<sequence>MSNTRSAEVAIIGIAAELPSGSHSTTNLDYKSFFQFLLQHGESYEKIPQERFNIHTLKGNGLGQCLTDTGSFLKDIHLFDYLEFGITSKDARLMPLSTRKLIETTFLSLVDSGIDYRGKNIGCYMAGVAFDMFAVSGHDDGEAKGSFAFGPAMIANRVSYHLDLRGPSVPLDTACSSSLYATHLAVQAIVHGECEAAVVGGSQINHRFTEWLSYTQGGVLSPDGKCKPFDASANGFGRSEGVVSIVLKPLEAALRDGDKIYGTILGTGVNSSGSLAPVNAPVASAQQDTMFRAFAQAHRRPQEVDFLELHATGTAQGDPTEANWVGAQFKRDDELIIGSVKGNVGHMEITSFLASLCKVCSIFETRTIPPNVNFNNPNPAIKWKEYKFRVPLEPEPLPCRAASGRPLVAMTSSGIGGANGHCVVEGPPAVTPARSSFWLPGATVPSLLVAGGLSPRSTAAIGDALKELVTSTADLDAIARAYARRSRSMTWRSFAVDAGGKLSRFSEPTLIPKHTAPIVFVLSGQGPQHFNMGRELFKTSSVFRQSILEMDEVYKNVVGQSLIQSAGLFDDTLESDPMGEIWPIAVTLPSLTILQLAMIDTLASLGVKPDVIVGHSAGETALLYASGAASKAMAVELAIARGKAMSLLETENGTMAALSCSPEEANKVIAEVIAELGPASLEVGCYNTPSAVTLSGSEAWIELAVKKASDAGIFARRLRTRIPVHSAMMDLCQTEYQKLIGDVFARYPVAPITVETFSTKTGELFDDIFDAQYFWDNTRGPVMFTGAMQAIVAKHPNATYVEIGPHPVLTSYLSSMAGKGSTVVCPLRRPKSTEKTLVEVQGLVESLGKLVVAGHNCVDFDVLFGTAHNTESTPAFPFARKDIPYTAPTSEIARQRQHRNGPLNYLQLHVNEKTHPALAEHIIKGEPIMPAAGYIEMALEFGARKLYNIEFISILTLSSDRPTPVEIKLDGSRWSVHSASSVDYTKSWPVKYNRLHAKGHLSMQRDPSDFRPAVSLDEVRSRLKPIDMKGFYDGFTTFAEYGPIYQRIVACSRGTDAFGREELLVQVRGTDKDLPDIDDYCLHPAVLDSALHVLVHPVVTGIKDKARYYLPSGAGTLIVHDALLKKPFPRTIYTHAKFSKWTPNTLVYDFTILDEAGVPLCTVEDMEVELHGQSANRLDKRYEVVYHKTELSVAAELATKGSPAVIAQESGRTSPSSAGDDSVDSGYATVKGASDANPNVFLVEYVRGKEMEIQQLVTRLDSLAELSFWFTASEGLDGDAALGFTRSLRREFRSWNVHVAVFDAVWSAEQRERAVEELSAKQGVEDELVIDASGAVHVPRIVLASPPTTRSAFQPELPWKHERSLKQISTPYVPEDHVLVHVAGAAKGPEQLWSFIGNVDGSSVLFAGITANPLSNVVVAHKGTASIAVLGIGASSFSHPERLRQKKILVTHSDTELGSQIICLYSKLGLDVLALPAQPSVADIKRIFSQAPQIIVSGSQDASEIQTFKDVVTRQGKVFLWNHPEQGIANTLTTDPWLIGDALRCALKEDGGLKQTFRPPLDLLDSTVPVEVPLATAVFDPKKSYLLIGGIGSLGLQIAHWMYKKGARELIVTSRSGREGLIKRGDFASERLLTYLEGLPGLKLHARPLGGCMILSAALIDRSFASQTPETFEAPFPPKVDAFKTFEKVVPVESLEFLMTFSSVSGMFGNAGQTNYAGANTALAGLTRKYRNAVCLIAPAVIDTAFVMGDAMNNNHAARLKHLTNWGKTCSELFDYIEDAIRKVRDGPIWQYVPDFDWTLVRANMGPSTVYNDLIPAEADDSPEAEGSSSVSLSDIICQVLDIAAEDLSPEVPFTSYGLDSLSAASLSYALRPILAISQIQLLADLTLRDLEARLEAKSESGPAASSAPAQTVEKKSSESQDRAREMTRLVEKYTADIPERAAVPQDPTAPKTVLITGTTGSVGSHILAHVLQSPHHQKVYALLRKSDSGVSPVERQKSAFQSRGLDVALLQSEKLVVLEGTVHEASLGLPPAVYKEIASSVTNIVHLAWPIEFSAPLRSYEPAIVGVRRLVDLASASPTKAPARLMFTSSTGIFRKLNALAPAAESPIDDPNVVIGSGYSESKWVGERLLAVASEKNAVVSTVVRIGQLTGGVNGAWKTSEWIPSMVCASAALGCLPEGTGEAAWLPVDAGAAAMIEMMDSGKPILHLRHPRPLKWADVMKPIAASLHVPLVPYSEWLARLEKGLEASSDKAKAKYLEPGLRLLEFFRTANDSSNPYRSVMENNGLSYIMAVEQGCDASATLRDLPQLQAAEIEKSLAYWRSIGFLPA</sequence>
<dbReference type="InterPro" id="IPR020841">
    <property type="entry name" value="PKS_Beta-ketoAc_synthase_dom"/>
</dbReference>
<evidence type="ECO:0000259" key="8">
    <source>
        <dbReference type="PROSITE" id="PS52019"/>
    </source>
</evidence>
<dbReference type="Pfam" id="PF14765">
    <property type="entry name" value="PS-DH"/>
    <property type="match status" value="1"/>
</dbReference>
<dbReference type="InterPro" id="IPR009081">
    <property type="entry name" value="PP-bd_ACP"/>
</dbReference>
<dbReference type="SUPFAM" id="SSF55048">
    <property type="entry name" value="Probable ACP-binding domain of malonyl-CoA ACP transacylase"/>
    <property type="match status" value="1"/>
</dbReference>
<keyword evidence="2" id="KW-0597">Phosphoprotein</keyword>
<gene>
    <name evidence="9" type="primary">pks22</name>
    <name evidence="9" type="ORF">A0H81_07270</name>
</gene>
<dbReference type="SMART" id="SM00826">
    <property type="entry name" value="PKS_DH"/>
    <property type="match status" value="1"/>
</dbReference>
<accession>A0A1C7M993</accession>
<keyword evidence="1" id="KW-0596">Phosphopantetheine</keyword>
<dbReference type="OrthoDB" id="329835at2759"/>
<dbReference type="Gene3D" id="1.10.1200.10">
    <property type="entry name" value="ACP-like"/>
    <property type="match status" value="1"/>
</dbReference>
<dbReference type="InterPro" id="IPR014031">
    <property type="entry name" value="Ketoacyl_synth_C"/>
</dbReference>
<evidence type="ECO:0000259" key="7">
    <source>
        <dbReference type="PROSITE" id="PS52004"/>
    </source>
</evidence>
<dbReference type="Pfam" id="PF00698">
    <property type="entry name" value="Acyl_transf_1"/>
    <property type="match status" value="1"/>
</dbReference>
<dbReference type="PANTHER" id="PTHR43775">
    <property type="entry name" value="FATTY ACID SYNTHASE"/>
    <property type="match status" value="1"/>
</dbReference>
<evidence type="ECO:0000256" key="1">
    <source>
        <dbReference type="ARBA" id="ARBA00022450"/>
    </source>
</evidence>
<dbReference type="InterPro" id="IPR016035">
    <property type="entry name" value="Acyl_Trfase/lysoPLipase"/>
</dbReference>
<dbReference type="PROSITE" id="PS52004">
    <property type="entry name" value="KS3_2"/>
    <property type="match status" value="1"/>
</dbReference>
<dbReference type="SMART" id="SM00827">
    <property type="entry name" value="PKS_AT"/>
    <property type="match status" value="1"/>
</dbReference>
<dbReference type="Pfam" id="PF02801">
    <property type="entry name" value="Ketoacyl-synt_C"/>
    <property type="match status" value="1"/>
</dbReference>
<organism evidence="9 10">
    <name type="scientific">Grifola frondosa</name>
    <name type="common">Maitake</name>
    <name type="synonym">Polyporus frondosus</name>
    <dbReference type="NCBI Taxonomy" id="5627"/>
    <lineage>
        <taxon>Eukaryota</taxon>
        <taxon>Fungi</taxon>
        <taxon>Dikarya</taxon>
        <taxon>Basidiomycota</taxon>
        <taxon>Agaricomycotina</taxon>
        <taxon>Agaricomycetes</taxon>
        <taxon>Polyporales</taxon>
        <taxon>Grifolaceae</taxon>
        <taxon>Grifola</taxon>
    </lineage>
</organism>
<dbReference type="InterPro" id="IPR001227">
    <property type="entry name" value="Ac_transferase_dom_sf"/>
</dbReference>
<dbReference type="InterPro" id="IPR036736">
    <property type="entry name" value="ACP-like_sf"/>
</dbReference>
<dbReference type="Pfam" id="PF00109">
    <property type="entry name" value="ketoacyl-synt"/>
    <property type="match status" value="1"/>
</dbReference>
<dbReference type="InterPro" id="IPR036291">
    <property type="entry name" value="NAD(P)-bd_dom_sf"/>
</dbReference>
<evidence type="ECO:0000256" key="2">
    <source>
        <dbReference type="ARBA" id="ARBA00022553"/>
    </source>
</evidence>
<dbReference type="EMBL" id="LUGG01000007">
    <property type="protein sequence ID" value="OBZ73412.1"/>
    <property type="molecule type" value="Genomic_DNA"/>
</dbReference>
<dbReference type="Gene3D" id="3.10.129.110">
    <property type="entry name" value="Polyketide synthase dehydratase"/>
    <property type="match status" value="1"/>
</dbReference>
<dbReference type="Pfam" id="PF07993">
    <property type="entry name" value="NAD_binding_4"/>
    <property type="match status" value="1"/>
</dbReference>
<dbReference type="InterPro" id="IPR014030">
    <property type="entry name" value="Ketoacyl_synth_N"/>
</dbReference>
<dbReference type="SUPFAM" id="SSF51735">
    <property type="entry name" value="NAD(P)-binding Rossmann-fold domains"/>
    <property type="match status" value="2"/>
</dbReference>
<feature type="active site" description="Proton donor; for dehydratase activity" evidence="5">
    <location>
        <position position="1088"/>
    </location>
</feature>
<proteinExistence type="predicted"/>
<evidence type="ECO:0000256" key="5">
    <source>
        <dbReference type="PROSITE-ProRule" id="PRU01363"/>
    </source>
</evidence>
<keyword evidence="10" id="KW-1185">Reference proteome</keyword>
<dbReference type="Gene3D" id="3.40.47.10">
    <property type="match status" value="1"/>
</dbReference>
<feature type="region of interest" description="C-terminal hotdog fold" evidence="5">
    <location>
        <begin position="1023"/>
        <end position="1177"/>
    </location>
</feature>
<comment type="caution">
    <text evidence="9">The sequence shown here is derived from an EMBL/GenBank/DDBJ whole genome shotgun (WGS) entry which is preliminary data.</text>
</comment>
<evidence type="ECO:0000256" key="6">
    <source>
        <dbReference type="SAM" id="MobiDB-lite"/>
    </source>
</evidence>
<dbReference type="PANTHER" id="PTHR43775:SF37">
    <property type="entry name" value="SI:DKEY-61P9.11"/>
    <property type="match status" value="1"/>
</dbReference>
<dbReference type="Pfam" id="PF21089">
    <property type="entry name" value="PKS_DH_N"/>
    <property type="match status" value="1"/>
</dbReference>
<dbReference type="InterPro" id="IPR032821">
    <property type="entry name" value="PKS_assoc"/>
</dbReference>
<dbReference type="GO" id="GO:0006633">
    <property type="term" value="P:fatty acid biosynthetic process"/>
    <property type="evidence" value="ECO:0007669"/>
    <property type="project" value="TreeGrafter"/>
</dbReference>
<evidence type="ECO:0000313" key="9">
    <source>
        <dbReference type="EMBL" id="OBZ73412.1"/>
    </source>
</evidence>
<protein>
    <submittedName>
        <fullName evidence="9">Putative polyketide synthase 22</fullName>
    </submittedName>
</protein>
<name>A0A1C7M993_GRIFR</name>
<feature type="region of interest" description="N-terminal hotdog fold" evidence="5">
    <location>
        <begin position="890"/>
        <end position="1008"/>
    </location>
</feature>
<dbReference type="InterPro" id="IPR020807">
    <property type="entry name" value="PKS_DH"/>
</dbReference>
<dbReference type="SMART" id="SM00825">
    <property type="entry name" value="PKS_KS"/>
    <property type="match status" value="1"/>
</dbReference>
<feature type="domain" description="PKS/mFAS DH" evidence="8">
    <location>
        <begin position="890"/>
        <end position="1177"/>
    </location>
</feature>
<dbReference type="STRING" id="5627.A0A1C7M993"/>
<dbReference type="Pfam" id="PF00550">
    <property type="entry name" value="PP-binding"/>
    <property type="match status" value="1"/>
</dbReference>
<dbReference type="GO" id="GO:0004312">
    <property type="term" value="F:fatty acid synthase activity"/>
    <property type="evidence" value="ECO:0007669"/>
    <property type="project" value="TreeGrafter"/>
</dbReference>
<feature type="domain" description="Ketosynthase family 3 (KS3)" evidence="7">
    <location>
        <begin position="6"/>
        <end position="426"/>
    </location>
</feature>
<dbReference type="OMA" id="VIFDISW"/>
<dbReference type="InterPro" id="IPR050091">
    <property type="entry name" value="PKS_NRPS_Biosynth_Enz"/>
</dbReference>
<feature type="active site" description="Proton acceptor; for dehydratase activity" evidence="5">
    <location>
        <position position="921"/>
    </location>
</feature>